<dbReference type="EMBL" id="KV426014">
    <property type="protein sequence ID" value="KZV92123.1"/>
    <property type="molecule type" value="Genomic_DNA"/>
</dbReference>
<organism evidence="2 3">
    <name type="scientific">Exidia glandulosa HHB12029</name>
    <dbReference type="NCBI Taxonomy" id="1314781"/>
    <lineage>
        <taxon>Eukaryota</taxon>
        <taxon>Fungi</taxon>
        <taxon>Dikarya</taxon>
        <taxon>Basidiomycota</taxon>
        <taxon>Agaricomycotina</taxon>
        <taxon>Agaricomycetes</taxon>
        <taxon>Auriculariales</taxon>
        <taxon>Exidiaceae</taxon>
        <taxon>Exidia</taxon>
    </lineage>
</organism>
<evidence type="ECO:0000256" key="1">
    <source>
        <dbReference type="PIRSR" id="PIRSR610708-1"/>
    </source>
</evidence>
<dbReference type="PANTHER" id="PTHR35134:SF2">
    <property type="entry name" value="NUCLEOTIDASE YQFW-RELATED"/>
    <property type="match status" value="1"/>
</dbReference>
<reference evidence="2 3" key="1">
    <citation type="journal article" date="2016" name="Mol. Biol. Evol.">
        <title>Comparative Genomics of Early-Diverging Mushroom-Forming Fungi Provides Insights into the Origins of Lignocellulose Decay Capabilities.</title>
        <authorList>
            <person name="Nagy L.G."/>
            <person name="Riley R."/>
            <person name="Tritt A."/>
            <person name="Adam C."/>
            <person name="Daum C."/>
            <person name="Floudas D."/>
            <person name="Sun H."/>
            <person name="Yadav J.S."/>
            <person name="Pangilinan J."/>
            <person name="Larsson K.H."/>
            <person name="Matsuura K."/>
            <person name="Barry K."/>
            <person name="Labutti K."/>
            <person name="Kuo R."/>
            <person name="Ohm R.A."/>
            <person name="Bhattacharya S.S."/>
            <person name="Shirouzu T."/>
            <person name="Yoshinaga Y."/>
            <person name="Martin F.M."/>
            <person name="Grigoriev I.V."/>
            <person name="Hibbett D.S."/>
        </authorList>
    </citation>
    <scope>NUCLEOTIDE SEQUENCE [LARGE SCALE GENOMIC DNA]</scope>
    <source>
        <strain evidence="2 3">HHB12029</strain>
    </source>
</reference>
<protein>
    <recommendedName>
        <fullName evidence="4">HAD-like protein</fullName>
    </recommendedName>
</protein>
<dbReference type="Gene3D" id="3.40.50.1000">
    <property type="entry name" value="HAD superfamily/HAD-like"/>
    <property type="match status" value="1"/>
</dbReference>
<dbReference type="STRING" id="1314781.A0A165HKZ6"/>
<evidence type="ECO:0000313" key="2">
    <source>
        <dbReference type="EMBL" id="KZV92123.1"/>
    </source>
</evidence>
<feature type="active site" description="Nucleophile" evidence="1">
    <location>
        <position position="13"/>
    </location>
</feature>
<gene>
    <name evidence="2" type="ORF">EXIGLDRAFT_675529</name>
</gene>
<proteinExistence type="predicted"/>
<dbReference type="InterPro" id="IPR023214">
    <property type="entry name" value="HAD_sf"/>
</dbReference>
<dbReference type="GO" id="GO:0009264">
    <property type="term" value="P:deoxyribonucleotide catabolic process"/>
    <property type="evidence" value="ECO:0007669"/>
    <property type="project" value="InterPro"/>
</dbReference>
<dbReference type="InterPro" id="IPR052419">
    <property type="entry name" value="5_3-deoxyribonucleotidase-like"/>
</dbReference>
<dbReference type="AlphaFoldDB" id="A0A165HKZ6"/>
<dbReference type="Proteomes" id="UP000077266">
    <property type="component" value="Unassembled WGS sequence"/>
</dbReference>
<dbReference type="Pfam" id="PF06941">
    <property type="entry name" value="NT5C"/>
    <property type="match status" value="1"/>
</dbReference>
<sequence>MSVAASNILIAVDLDDVLAQTNAAAARWHNDTYGTQMDLSTFYYYHWWKNPYWGTPRECLHKAQQFYDSPHYARVSPVRDAYRSMRTLRALGYRLVIITARDKDHHALTVAWIDEHFPDCFEGIHYTGEIKSLRDKWGSTRLTRFPQLCHMLGASLLIDDSADNALACAAYRPPVRVLLFGDYAWNRRLSPVATELDKLSFSARRALQADNWWEKETVVLPPGVWRVRDWADTLLWIRNHPL</sequence>
<dbReference type="InParanoid" id="A0A165HKZ6"/>
<dbReference type="InterPro" id="IPR010708">
    <property type="entry name" value="5'(3')-deoxyribonucleotidase"/>
</dbReference>
<dbReference type="OrthoDB" id="10248475at2759"/>
<dbReference type="PANTHER" id="PTHR35134">
    <property type="entry name" value="NUCLEOTIDASE YQFW-RELATED"/>
    <property type="match status" value="1"/>
</dbReference>
<dbReference type="GO" id="GO:0008253">
    <property type="term" value="F:5'-nucleotidase activity"/>
    <property type="evidence" value="ECO:0007669"/>
    <property type="project" value="InterPro"/>
</dbReference>
<evidence type="ECO:0008006" key="4">
    <source>
        <dbReference type="Google" id="ProtNLM"/>
    </source>
</evidence>
<dbReference type="SUPFAM" id="SSF56784">
    <property type="entry name" value="HAD-like"/>
    <property type="match status" value="1"/>
</dbReference>
<evidence type="ECO:0000313" key="3">
    <source>
        <dbReference type="Proteomes" id="UP000077266"/>
    </source>
</evidence>
<dbReference type="InterPro" id="IPR036412">
    <property type="entry name" value="HAD-like_sf"/>
</dbReference>
<accession>A0A165HKZ6</accession>
<name>A0A165HKZ6_EXIGL</name>
<keyword evidence="3" id="KW-1185">Reference proteome</keyword>
<feature type="active site" description="Proton donor" evidence="1">
    <location>
        <position position="15"/>
    </location>
</feature>